<dbReference type="AlphaFoldDB" id="A0A1G1YN01"/>
<evidence type="ECO:0000313" key="5">
    <source>
        <dbReference type="Proteomes" id="UP000178122"/>
    </source>
</evidence>
<protein>
    <recommendedName>
        <fullName evidence="3">Teneurin-like YD-shell domain-containing protein</fullName>
    </recommendedName>
</protein>
<evidence type="ECO:0000256" key="2">
    <source>
        <dbReference type="SAM" id="SignalP"/>
    </source>
</evidence>
<keyword evidence="1" id="KW-0677">Repeat</keyword>
<evidence type="ECO:0000313" key="4">
    <source>
        <dbReference type="EMBL" id="OGY53735.1"/>
    </source>
</evidence>
<sequence length="720" mass="81071">MQHDTKSAKLILLLFTLLFIPFALAATQTLIYDSTQNNITLNYDNLNRIHSKNSSTINTAYGYDQEFNGVLSNVTKGDVNVTYQYDEKLRVIKETVTIDGLSFTREFLYDSADRIISTVVQNQDIDLLFSAQGKIRQIPSFVNDAHYTPFGSILNRTYNNNLVQNFLYDDQNNRLKQIDISGVMNMNYTYDNVGNILTIHDAVQKRGQNLTYDSLDRLISAKIGSDTYTYAYNPTGNIMKIVKNNESKKFVYDNKGHAPTEIIENPAAGIDIYKITEQENTTKNRTFEFYLVTDSNQSLTNVNWTVDFGARQVSSGPITIDGTAKVAVSHNYTTGGEHSFNVTAESPGVKDFETNTPSFGAKAKKLTALYTNGTERIFEFEVKNELKEDIAGLNWNCSHDLVSLFSFSLSGNQSLYDYMHVNFTSPGKKNFSCSTSSNDGSQTISTEVDIKGIEVEHYDVLAENVSRKIIAFDARNYFTSLEANISIVAENAVFSRKVNISRDDFVMVISEVNFTSDGDKSYNINVIHNNTDTTYASTFTEEGAVIENYTRIDNGTQQKFIFFIKNNWHAGNVTWTFTNPSTSATVSMGHNETRRVQVQHNYTTHGWKDIEITAQVSTFKDILQDSFEIRPLFLERYETLSEGTNSVSEAVIENILNQSQTISWQYSGNENVTSNKLIVFNASRLFVFIASNSSSSGVYRTDFTVNSTLYNDTIRGVIVS</sequence>
<comment type="caution">
    <text evidence="4">The sequence shown here is derived from an EMBL/GenBank/DDBJ whole genome shotgun (WGS) entry which is preliminary data.</text>
</comment>
<name>A0A1G1YN01_9BACT</name>
<evidence type="ECO:0000259" key="3">
    <source>
        <dbReference type="Pfam" id="PF25023"/>
    </source>
</evidence>
<dbReference type="Proteomes" id="UP000178122">
    <property type="component" value="Unassembled WGS sequence"/>
</dbReference>
<feature type="chain" id="PRO_5009581613" description="Teneurin-like YD-shell domain-containing protein" evidence="2">
    <location>
        <begin position="26"/>
        <end position="720"/>
    </location>
</feature>
<organism evidence="4 5">
    <name type="scientific">Candidatus Buchananbacteria bacterium RIFCSPLOWO2_01_FULL_40_23b</name>
    <dbReference type="NCBI Taxonomy" id="1797544"/>
    <lineage>
        <taxon>Bacteria</taxon>
        <taxon>Candidatus Buchananiibacteriota</taxon>
    </lineage>
</organism>
<dbReference type="PANTHER" id="PTHR32305:SF15">
    <property type="entry name" value="PROTEIN RHSA-RELATED"/>
    <property type="match status" value="1"/>
</dbReference>
<gene>
    <name evidence="4" type="ORF">A2912_01385</name>
</gene>
<dbReference type="Gene3D" id="2.180.10.10">
    <property type="entry name" value="RHS repeat-associated core"/>
    <property type="match status" value="1"/>
</dbReference>
<feature type="signal peptide" evidence="2">
    <location>
        <begin position="1"/>
        <end position="25"/>
    </location>
</feature>
<reference evidence="4 5" key="1">
    <citation type="journal article" date="2016" name="Nat. Commun.">
        <title>Thousands of microbial genomes shed light on interconnected biogeochemical processes in an aquifer system.</title>
        <authorList>
            <person name="Anantharaman K."/>
            <person name="Brown C.T."/>
            <person name="Hug L.A."/>
            <person name="Sharon I."/>
            <person name="Castelle C.J."/>
            <person name="Probst A.J."/>
            <person name="Thomas B.C."/>
            <person name="Singh A."/>
            <person name="Wilkins M.J."/>
            <person name="Karaoz U."/>
            <person name="Brodie E.L."/>
            <person name="Williams K.H."/>
            <person name="Hubbard S.S."/>
            <person name="Banfield J.F."/>
        </authorList>
    </citation>
    <scope>NUCLEOTIDE SEQUENCE [LARGE SCALE GENOMIC DNA]</scope>
</reference>
<dbReference type="InterPro" id="IPR050708">
    <property type="entry name" value="T6SS_VgrG/RHS"/>
</dbReference>
<keyword evidence="2" id="KW-0732">Signal</keyword>
<dbReference type="Pfam" id="PF25023">
    <property type="entry name" value="TEN_YD-shell"/>
    <property type="match status" value="1"/>
</dbReference>
<dbReference type="PANTHER" id="PTHR32305">
    <property type="match status" value="1"/>
</dbReference>
<proteinExistence type="predicted"/>
<evidence type="ECO:0000256" key="1">
    <source>
        <dbReference type="ARBA" id="ARBA00022737"/>
    </source>
</evidence>
<accession>A0A1G1YN01</accession>
<dbReference type="EMBL" id="MHIN01000041">
    <property type="protein sequence ID" value="OGY53735.1"/>
    <property type="molecule type" value="Genomic_DNA"/>
</dbReference>
<dbReference type="InterPro" id="IPR056823">
    <property type="entry name" value="TEN-like_YD-shell"/>
</dbReference>
<feature type="domain" description="Teneurin-like YD-shell" evidence="3">
    <location>
        <begin position="158"/>
        <end position="263"/>
    </location>
</feature>